<organism evidence="11 12">
    <name type="scientific">Flavobacterium nackdongense</name>
    <dbReference type="NCBI Taxonomy" id="2547394"/>
    <lineage>
        <taxon>Bacteria</taxon>
        <taxon>Pseudomonadati</taxon>
        <taxon>Bacteroidota</taxon>
        <taxon>Flavobacteriia</taxon>
        <taxon>Flavobacteriales</taxon>
        <taxon>Flavobacteriaceae</taxon>
        <taxon>Flavobacterium</taxon>
    </lineage>
</organism>
<evidence type="ECO:0000256" key="8">
    <source>
        <dbReference type="ARBA" id="ARBA00034120"/>
    </source>
</evidence>
<dbReference type="InterPro" id="IPR000123">
    <property type="entry name" value="Reverse_transcriptase_msDNA"/>
</dbReference>
<dbReference type="SUPFAM" id="SSF56672">
    <property type="entry name" value="DNA/RNA polymerases"/>
    <property type="match status" value="1"/>
</dbReference>
<keyword evidence="2" id="KW-0808">Transferase</keyword>
<reference evidence="12" key="1">
    <citation type="submission" date="2019-03" db="EMBL/GenBank/DDBJ databases">
        <title>Flavobacterium sp.</title>
        <authorList>
            <person name="Kim H."/>
        </authorList>
    </citation>
    <scope>NUCLEOTIDE SEQUENCE [LARGE SCALE GENOMIC DNA]</scope>
    <source>
        <strain evidence="12">GS13</strain>
    </source>
</reference>
<sequence>MKHKLLLDKIHSRIEDYNRYFYSSENDVIFRFEQKFFVTKLLSIVTIPDLKILFKVHLSYIEKVINEPNYTSFLIPKKNGGNRLIQSPESDLKKIQMKLNFYLQQYYHWIRPDGIYGFVINPNKKEKICNIVENAKVHTNQKYVLNLDLKDFFPSIKAYRVKELFLSEYFKFSDCVATALALLTTYEGKLPIGAPTSPVLSNFICLELDADLVAFCNKNQINFSRYADDLTFSSNNEITDETINIISEIIKKNQFSINPKKTRLKSSNRKQTVTGLVVNKKVNVDRKTIKMVRAMLYDASNNGITIAAIKHLKLDRNANVVDVSYFLNRLDGYINFISQVKGDDDLLVLKFKSEFKNLAKMKTKHIKSNSYNNS</sequence>
<evidence type="ECO:0000256" key="9">
    <source>
        <dbReference type="ARBA" id="ARBA00048173"/>
    </source>
</evidence>
<evidence type="ECO:0000256" key="5">
    <source>
        <dbReference type="ARBA" id="ARBA00022842"/>
    </source>
</evidence>
<dbReference type="EC" id="2.7.7.49" evidence="1"/>
<evidence type="ECO:0000313" key="11">
    <source>
        <dbReference type="EMBL" id="QBN19760.1"/>
    </source>
</evidence>
<keyword evidence="5" id="KW-0460">Magnesium</keyword>
<proteinExistence type="inferred from homology"/>
<evidence type="ECO:0000256" key="3">
    <source>
        <dbReference type="ARBA" id="ARBA00022695"/>
    </source>
</evidence>
<dbReference type="GO" id="GO:0003723">
    <property type="term" value="F:RNA binding"/>
    <property type="evidence" value="ECO:0007669"/>
    <property type="project" value="InterPro"/>
</dbReference>
<name>A0A4P6YGR2_9FLAO</name>
<dbReference type="InterPro" id="IPR000477">
    <property type="entry name" value="RT_dom"/>
</dbReference>
<dbReference type="PANTHER" id="PTHR34047">
    <property type="entry name" value="NUCLEAR INTRON MATURASE 1, MITOCHONDRIAL-RELATED"/>
    <property type="match status" value="1"/>
</dbReference>
<comment type="similarity">
    <text evidence="8">Belongs to the bacterial reverse transcriptase family.</text>
</comment>
<protein>
    <recommendedName>
        <fullName evidence="1">RNA-directed DNA polymerase</fullName>
        <ecNumber evidence="1">2.7.7.49</ecNumber>
    </recommendedName>
</protein>
<dbReference type="CDD" id="cd03487">
    <property type="entry name" value="RT_Bac_retron_II"/>
    <property type="match status" value="1"/>
</dbReference>
<dbReference type="Pfam" id="PF00078">
    <property type="entry name" value="RVT_1"/>
    <property type="match status" value="1"/>
</dbReference>
<evidence type="ECO:0000256" key="2">
    <source>
        <dbReference type="ARBA" id="ARBA00022679"/>
    </source>
</evidence>
<dbReference type="GO" id="GO:0046872">
    <property type="term" value="F:metal ion binding"/>
    <property type="evidence" value="ECO:0007669"/>
    <property type="project" value="UniProtKB-KW"/>
</dbReference>
<dbReference type="OrthoDB" id="9780724at2"/>
<feature type="domain" description="Reverse transcriptase" evidence="10">
    <location>
        <begin position="56"/>
        <end position="278"/>
    </location>
</feature>
<keyword evidence="3" id="KW-0548">Nucleotidyltransferase</keyword>
<evidence type="ECO:0000259" key="10">
    <source>
        <dbReference type="PROSITE" id="PS50878"/>
    </source>
</evidence>
<accession>A0A4P6YGR2</accession>
<dbReference type="KEGG" id="fnk:E1750_13420"/>
<dbReference type="EMBL" id="CP037933">
    <property type="protein sequence ID" value="QBN19760.1"/>
    <property type="molecule type" value="Genomic_DNA"/>
</dbReference>
<dbReference type="GO" id="GO:0003964">
    <property type="term" value="F:RNA-directed DNA polymerase activity"/>
    <property type="evidence" value="ECO:0007669"/>
    <property type="project" value="UniProtKB-KW"/>
</dbReference>
<keyword evidence="4" id="KW-0479">Metal-binding</keyword>
<dbReference type="PROSITE" id="PS50878">
    <property type="entry name" value="RT_POL"/>
    <property type="match status" value="1"/>
</dbReference>
<evidence type="ECO:0000256" key="4">
    <source>
        <dbReference type="ARBA" id="ARBA00022723"/>
    </source>
</evidence>
<keyword evidence="12" id="KW-1185">Reference proteome</keyword>
<keyword evidence="7" id="KW-0051">Antiviral defense</keyword>
<keyword evidence="6 11" id="KW-0695">RNA-directed DNA polymerase</keyword>
<evidence type="ECO:0000256" key="6">
    <source>
        <dbReference type="ARBA" id="ARBA00022918"/>
    </source>
</evidence>
<evidence type="ECO:0000256" key="7">
    <source>
        <dbReference type="ARBA" id="ARBA00023118"/>
    </source>
</evidence>
<evidence type="ECO:0000313" key="12">
    <source>
        <dbReference type="Proteomes" id="UP000291124"/>
    </source>
</evidence>
<dbReference type="AlphaFoldDB" id="A0A4P6YGR2"/>
<evidence type="ECO:0000256" key="1">
    <source>
        <dbReference type="ARBA" id="ARBA00012493"/>
    </source>
</evidence>
<dbReference type="InterPro" id="IPR043502">
    <property type="entry name" value="DNA/RNA_pol_sf"/>
</dbReference>
<dbReference type="GO" id="GO:0051607">
    <property type="term" value="P:defense response to virus"/>
    <property type="evidence" value="ECO:0007669"/>
    <property type="project" value="UniProtKB-KW"/>
</dbReference>
<dbReference type="PANTHER" id="PTHR34047:SF7">
    <property type="entry name" value="RNA-DIRECTED DNA POLYMERASE"/>
    <property type="match status" value="1"/>
</dbReference>
<dbReference type="RefSeq" id="WP_133277276.1">
    <property type="nucleotide sequence ID" value="NZ_CP037933.1"/>
</dbReference>
<comment type="catalytic activity">
    <reaction evidence="9">
        <text>DNA(n) + a 2'-deoxyribonucleoside 5'-triphosphate = DNA(n+1) + diphosphate</text>
        <dbReference type="Rhea" id="RHEA:22508"/>
        <dbReference type="Rhea" id="RHEA-COMP:17339"/>
        <dbReference type="Rhea" id="RHEA-COMP:17340"/>
        <dbReference type="ChEBI" id="CHEBI:33019"/>
        <dbReference type="ChEBI" id="CHEBI:61560"/>
        <dbReference type="ChEBI" id="CHEBI:173112"/>
        <dbReference type="EC" id="2.7.7.49"/>
    </reaction>
</comment>
<gene>
    <name evidence="11" type="ORF">E1750_13420</name>
</gene>
<dbReference type="PRINTS" id="PR00866">
    <property type="entry name" value="RNADNAPOLMS"/>
</dbReference>
<dbReference type="Proteomes" id="UP000291124">
    <property type="component" value="Chromosome"/>
</dbReference>
<dbReference type="InterPro" id="IPR051083">
    <property type="entry name" value="GrpII_Intron_Splice-Mob/Def"/>
</dbReference>